<keyword evidence="5" id="KW-1185">Reference proteome</keyword>
<dbReference type="InterPro" id="IPR021745">
    <property type="entry name" value="CbiG_mid"/>
</dbReference>
<evidence type="ECO:0000259" key="2">
    <source>
        <dbReference type="Pfam" id="PF11760"/>
    </source>
</evidence>
<reference evidence="4" key="1">
    <citation type="submission" date="2020-08" db="EMBL/GenBank/DDBJ databases">
        <title>Genome public.</title>
        <authorList>
            <person name="Liu C."/>
            <person name="Sun Q."/>
        </authorList>
    </citation>
    <scope>NUCLEOTIDE SEQUENCE</scope>
    <source>
        <strain evidence="4">NSJ-32</strain>
    </source>
</reference>
<keyword evidence="4" id="KW-0378">Hydrolase</keyword>
<evidence type="ECO:0000259" key="1">
    <source>
        <dbReference type="Pfam" id="PF01890"/>
    </source>
</evidence>
<dbReference type="GO" id="GO:0016787">
    <property type="term" value="F:hydrolase activity"/>
    <property type="evidence" value="ECO:0007669"/>
    <property type="project" value="UniProtKB-KW"/>
</dbReference>
<dbReference type="InterPro" id="IPR038029">
    <property type="entry name" value="GbiG_N_sf"/>
</dbReference>
<proteinExistence type="predicted"/>
<accession>A0A926DNA1</accession>
<comment type="caution">
    <text evidence="4">The sequence shown here is derived from an EMBL/GenBank/DDBJ whole genome shotgun (WGS) entry which is preliminary data.</text>
</comment>
<dbReference type="InterPro" id="IPR052553">
    <property type="entry name" value="CbiG_hydrolase"/>
</dbReference>
<dbReference type="Pfam" id="PF11761">
    <property type="entry name" value="CbiG_mid"/>
    <property type="match status" value="1"/>
</dbReference>
<gene>
    <name evidence="4" type="ORF">H8730_00980</name>
</gene>
<dbReference type="GO" id="GO:0009236">
    <property type="term" value="P:cobalamin biosynthetic process"/>
    <property type="evidence" value="ECO:0007669"/>
    <property type="project" value="InterPro"/>
</dbReference>
<evidence type="ECO:0000259" key="3">
    <source>
        <dbReference type="Pfam" id="PF11761"/>
    </source>
</evidence>
<feature type="domain" description="CobE/GbiG C-terminal" evidence="1">
    <location>
        <begin position="204"/>
        <end position="323"/>
    </location>
</feature>
<dbReference type="InterPro" id="IPR036518">
    <property type="entry name" value="CobE/GbiG_C_sf"/>
</dbReference>
<dbReference type="PANTHER" id="PTHR37477:SF1">
    <property type="entry name" value="COBALT-PRECORRIN-5A HYDROLASE"/>
    <property type="match status" value="1"/>
</dbReference>
<dbReference type="Pfam" id="PF01890">
    <property type="entry name" value="CbiG_C"/>
    <property type="match status" value="1"/>
</dbReference>
<dbReference type="AlphaFoldDB" id="A0A926DNA1"/>
<dbReference type="RefSeq" id="WP_177717802.1">
    <property type="nucleotide sequence ID" value="NZ_JACRSQ010000001.1"/>
</dbReference>
<dbReference type="PANTHER" id="PTHR37477">
    <property type="entry name" value="COBALT-PRECORRIN-5A HYDROLASE"/>
    <property type="match status" value="1"/>
</dbReference>
<dbReference type="Proteomes" id="UP000657006">
    <property type="component" value="Unassembled WGS sequence"/>
</dbReference>
<sequence>MKKTAVIWFTSAGAELAERVGHLPELDILEYRREAKPAKDFVREAFSQCDQILFISAVGIAVRLIAPYIRSKAVDPAVVVMDDAGRYVVSLLSGHLGGANELTRYLSAHLGAQAIITTSTDVHGVFAVDVWSQKAGCVIGEVPRIKWISSALLEGTSVGFVSDYPVSGLPECLRESDGELGICVSLDEWKSPFPRTLHIIPHILSVGVGCRKQLDSAVFENTVLEIFRGHRISLRGVKSIASIDIKREEPCIQRFCQKYGIPFLTFRAEDLSQVAGEFTPSDFVKKTVGVENVCERSAVLGLAEKGSLLIKKQARNGVTVAVACENWRCVF</sequence>
<organism evidence="4 5">
    <name type="scientific">Bianquea renquensis</name>
    <dbReference type="NCBI Taxonomy" id="2763661"/>
    <lineage>
        <taxon>Bacteria</taxon>
        <taxon>Bacillati</taxon>
        <taxon>Bacillota</taxon>
        <taxon>Clostridia</taxon>
        <taxon>Eubacteriales</taxon>
        <taxon>Bianqueaceae</taxon>
        <taxon>Bianquea</taxon>
    </lineage>
</organism>
<dbReference type="InterPro" id="IPR002750">
    <property type="entry name" value="CobE/GbiG_C"/>
</dbReference>
<dbReference type="Gene3D" id="3.40.50.11220">
    <property type="match status" value="1"/>
</dbReference>
<dbReference type="SUPFAM" id="SSF159672">
    <property type="entry name" value="CbiG N-terminal domain-like"/>
    <property type="match status" value="1"/>
</dbReference>
<evidence type="ECO:0000313" key="4">
    <source>
        <dbReference type="EMBL" id="MBC8542123.1"/>
    </source>
</evidence>
<dbReference type="Gene3D" id="3.30.420.180">
    <property type="entry name" value="CobE/GbiG C-terminal domain"/>
    <property type="match status" value="1"/>
</dbReference>
<name>A0A926DNA1_9FIRM</name>
<dbReference type="EMBL" id="JACRSQ010000001">
    <property type="protein sequence ID" value="MBC8542123.1"/>
    <property type="molecule type" value="Genomic_DNA"/>
</dbReference>
<dbReference type="Pfam" id="PF11760">
    <property type="entry name" value="CbiG_N"/>
    <property type="match status" value="1"/>
</dbReference>
<evidence type="ECO:0000313" key="5">
    <source>
        <dbReference type="Proteomes" id="UP000657006"/>
    </source>
</evidence>
<dbReference type="SUPFAM" id="SSF159664">
    <property type="entry name" value="CobE/GbiG C-terminal domain-like"/>
    <property type="match status" value="1"/>
</dbReference>
<feature type="domain" description="Cobalamin synthesis G N-terminal" evidence="2">
    <location>
        <begin position="41"/>
        <end position="121"/>
    </location>
</feature>
<protein>
    <submittedName>
        <fullName evidence="4">Cobalt-precorrin 5A hydrolase</fullName>
    </submittedName>
</protein>
<feature type="domain" description="Cobalamin biosynthesis central region" evidence="3">
    <location>
        <begin position="126"/>
        <end position="201"/>
    </location>
</feature>
<dbReference type="InterPro" id="IPR021744">
    <property type="entry name" value="CbiG_N"/>
</dbReference>